<dbReference type="EMBL" id="JFYZ01000008">
    <property type="protein sequence ID" value="EZP82494.1"/>
    <property type="molecule type" value="Genomic_DNA"/>
</dbReference>
<sequence>MTVRRHFVHVYATIRIKVAVDAEDHRSAMQAADAILFGDRHAVRLNPIHSAVVDADYAEEVTEYLVDEADDPDFANSRNYGPDFAPTRIPTTGG</sequence>
<reference evidence="2 3" key="1">
    <citation type="submission" date="2014-03" db="EMBL/GenBank/DDBJ databases">
        <title>Whole genome sequence of Novosphingobium resinovorum KF1.</title>
        <authorList>
            <person name="Gan H.M."/>
            <person name="Gan H.Y."/>
            <person name="Chew T.H."/>
            <person name="Savka M.A."/>
        </authorList>
    </citation>
    <scope>NUCLEOTIDE SEQUENCE [LARGE SCALE GENOMIC DNA]</scope>
    <source>
        <strain evidence="2 3">KF1</strain>
    </source>
</reference>
<dbReference type="eggNOG" id="ENOG503000X">
    <property type="taxonomic scope" value="Bacteria"/>
</dbReference>
<evidence type="ECO:0000313" key="2">
    <source>
        <dbReference type="EMBL" id="EZP82494.1"/>
    </source>
</evidence>
<dbReference type="AlphaFoldDB" id="A0A031JZX1"/>
<evidence type="ECO:0000256" key="1">
    <source>
        <dbReference type="SAM" id="MobiDB-lite"/>
    </source>
</evidence>
<protein>
    <submittedName>
        <fullName evidence="2">Uncharacterized protein</fullName>
    </submittedName>
</protein>
<gene>
    <name evidence="2" type="ORF">BV97_01991</name>
</gene>
<evidence type="ECO:0000313" key="3">
    <source>
        <dbReference type="Proteomes" id="UP000024329"/>
    </source>
</evidence>
<dbReference type="Proteomes" id="UP000024329">
    <property type="component" value="Unassembled WGS sequence"/>
</dbReference>
<comment type="caution">
    <text evidence="2">The sequence shown here is derived from an EMBL/GenBank/DDBJ whole genome shotgun (WGS) entry which is preliminary data.</text>
</comment>
<accession>A0A031JZX1</accession>
<name>A0A031JZX1_9SPHN</name>
<proteinExistence type="predicted"/>
<organism evidence="2 3">
    <name type="scientific">Novosphingobium resinovorum</name>
    <dbReference type="NCBI Taxonomy" id="158500"/>
    <lineage>
        <taxon>Bacteria</taxon>
        <taxon>Pseudomonadati</taxon>
        <taxon>Pseudomonadota</taxon>
        <taxon>Alphaproteobacteria</taxon>
        <taxon>Sphingomonadales</taxon>
        <taxon>Sphingomonadaceae</taxon>
        <taxon>Novosphingobium</taxon>
    </lineage>
</organism>
<dbReference type="RefSeq" id="WP_036525489.1">
    <property type="nucleotide sequence ID" value="NZ_JFYZ01000008.1"/>
</dbReference>
<feature type="region of interest" description="Disordered" evidence="1">
    <location>
        <begin position="72"/>
        <end position="94"/>
    </location>
</feature>
<dbReference type="PATRIC" id="fig|158500.4.peg.2028"/>